<dbReference type="PROSITE" id="PS00028">
    <property type="entry name" value="ZINC_FINGER_C2H2_1"/>
    <property type="match status" value="9"/>
</dbReference>
<feature type="domain" description="C2H2-type" evidence="6">
    <location>
        <begin position="473"/>
        <end position="500"/>
    </location>
</feature>
<feature type="domain" description="C2H2-type" evidence="6">
    <location>
        <begin position="81"/>
        <end position="109"/>
    </location>
</feature>
<feature type="domain" description="C2H2-type" evidence="6">
    <location>
        <begin position="197"/>
        <end position="224"/>
    </location>
</feature>
<keyword evidence="2" id="KW-0677">Repeat</keyword>
<keyword evidence="4" id="KW-0862">Zinc</keyword>
<proteinExistence type="predicted"/>
<dbReference type="FunFam" id="3.30.160.60:FF:000230">
    <property type="entry name" value="Zinc finger protein 148"/>
    <property type="match status" value="1"/>
</dbReference>
<feature type="domain" description="C2H2-type" evidence="6">
    <location>
        <begin position="140"/>
        <end position="168"/>
    </location>
</feature>
<sequence>MDVHLNNPLSYGEYKNIFEIQSFSTDNLHEVPSLKFAADQHDNKELNFQPCPSDSYSKIFLSEINLNQNACHSSSESDIVHECNTCKKTFSNLSSLKRHNRRIHLNKRPYMCITCHRTFLQLSLLSRHSLLHLRAKPEEFNCQICQKTFSKSVILQKHIFSIHACEGKPFCFGCFKFFVTKDELDNHMKDHLVSDTYDCEKCEKRYKSESDLNKHRCIYNGPRPYLCKLCGKRFNRLYHLERHLDLHKRKKYSNGGTESDSDCLEKQNISVDSTNSVINSDLISSTKDDVAEESLTVNKKFECYICNNRWSSFKKYKQHFLSVHQNVTFNACHICSKQFTKSSKVKRHLLVHSKAKNFKCEICFKTFTSLSTKNQHLKKHAREEQLSCYHCSKTFANKTGFQKHVKMHEMSDYTIFKCTICEKKFPEEKLLNEHILVFHDFFKAFQCIVCKRRFKSSYHLKRHMLVHTGLKKFKCFKCNALFSTKSDLKRHSLTHENQKPYPCYFCDKFFSRNCHRQKHLAVCAREKKFLLGKDEKSNLFINFKSDETLDKSEKM</sequence>
<dbReference type="FunFam" id="3.30.160.60:FF:000100">
    <property type="entry name" value="Zinc finger 45-like"/>
    <property type="match status" value="1"/>
</dbReference>
<dbReference type="PANTHER" id="PTHR24408:SF58">
    <property type="entry name" value="TRANSCRIPTION FACTOR (TFIIIA), PUTATIVE (AFU_ORTHOLOGUE AFUA_1G05150)-RELATED"/>
    <property type="match status" value="1"/>
</dbReference>
<keyword evidence="1" id="KW-0479">Metal-binding</keyword>
<reference evidence="7 8" key="1">
    <citation type="submission" date="2024-04" db="EMBL/GenBank/DDBJ databases">
        <authorList>
            <person name="Rising A."/>
            <person name="Reimegard J."/>
            <person name="Sonavane S."/>
            <person name="Akerstrom W."/>
            <person name="Nylinder S."/>
            <person name="Hedman E."/>
            <person name="Kallberg Y."/>
        </authorList>
    </citation>
    <scope>NUCLEOTIDE SEQUENCE [LARGE SCALE GENOMIC DNA]</scope>
</reference>
<dbReference type="GO" id="GO:0000981">
    <property type="term" value="F:DNA-binding transcription factor activity, RNA polymerase II-specific"/>
    <property type="evidence" value="ECO:0007669"/>
    <property type="project" value="TreeGrafter"/>
</dbReference>
<evidence type="ECO:0000313" key="7">
    <source>
        <dbReference type="EMBL" id="CAL1262069.1"/>
    </source>
</evidence>
<evidence type="ECO:0000256" key="3">
    <source>
        <dbReference type="ARBA" id="ARBA00022771"/>
    </source>
</evidence>
<dbReference type="InterPro" id="IPR036236">
    <property type="entry name" value="Znf_C2H2_sf"/>
</dbReference>
<dbReference type="AlphaFoldDB" id="A0AAV1YVY2"/>
<feature type="domain" description="C2H2-type" evidence="6">
    <location>
        <begin position="445"/>
        <end position="472"/>
    </location>
</feature>
<dbReference type="GO" id="GO:0008270">
    <property type="term" value="F:zinc ion binding"/>
    <property type="evidence" value="ECO:0007669"/>
    <property type="project" value="UniProtKB-KW"/>
</dbReference>
<feature type="domain" description="C2H2-type" evidence="6">
    <location>
        <begin position="225"/>
        <end position="252"/>
    </location>
</feature>
<keyword evidence="8" id="KW-1185">Reference proteome</keyword>
<feature type="domain" description="C2H2-type" evidence="6">
    <location>
        <begin position="358"/>
        <end position="385"/>
    </location>
</feature>
<dbReference type="PANTHER" id="PTHR24408">
    <property type="entry name" value="ZINC FINGER PROTEIN"/>
    <property type="match status" value="1"/>
</dbReference>
<name>A0AAV1YVY2_9ARAC</name>
<protein>
    <recommendedName>
        <fullName evidence="6">C2H2-type domain-containing protein</fullName>
    </recommendedName>
</protein>
<dbReference type="Pfam" id="PF13894">
    <property type="entry name" value="zf-C2H2_4"/>
    <property type="match status" value="2"/>
</dbReference>
<feature type="domain" description="C2H2-type" evidence="6">
    <location>
        <begin position="416"/>
        <end position="444"/>
    </location>
</feature>
<dbReference type="SMART" id="SM00355">
    <property type="entry name" value="ZnF_C2H2"/>
    <property type="match status" value="14"/>
</dbReference>
<dbReference type="EMBL" id="CAXIEN010000004">
    <property type="protein sequence ID" value="CAL1262069.1"/>
    <property type="molecule type" value="Genomic_DNA"/>
</dbReference>
<dbReference type="InterPro" id="IPR013087">
    <property type="entry name" value="Znf_C2H2_type"/>
</dbReference>
<feature type="domain" description="C2H2-type" evidence="6">
    <location>
        <begin position="110"/>
        <end position="137"/>
    </location>
</feature>
<feature type="domain" description="C2H2-type" evidence="6">
    <location>
        <begin position="501"/>
        <end position="528"/>
    </location>
</feature>
<accession>A0AAV1YVY2</accession>
<feature type="domain" description="C2H2-type" evidence="6">
    <location>
        <begin position="386"/>
        <end position="413"/>
    </location>
</feature>
<dbReference type="SUPFAM" id="SSF57667">
    <property type="entry name" value="beta-beta-alpha zinc fingers"/>
    <property type="match status" value="8"/>
</dbReference>
<dbReference type="Pfam" id="PF00096">
    <property type="entry name" value="zf-C2H2"/>
    <property type="match status" value="7"/>
</dbReference>
<evidence type="ECO:0000256" key="2">
    <source>
        <dbReference type="ARBA" id="ARBA00022737"/>
    </source>
</evidence>
<dbReference type="GO" id="GO:0043565">
    <property type="term" value="F:sequence-specific DNA binding"/>
    <property type="evidence" value="ECO:0007669"/>
    <property type="project" value="TreeGrafter"/>
</dbReference>
<evidence type="ECO:0000256" key="4">
    <source>
        <dbReference type="ARBA" id="ARBA00022833"/>
    </source>
</evidence>
<dbReference type="GO" id="GO:0005634">
    <property type="term" value="C:nucleus"/>
    <property type="evidence" value="ECO:0007669"/>
    <property type="project" value="TreeGrafter"/>
</dbReference>
<evidence type="ECO:0000313" key="8">
    <source>
        <dbReference type="Proteomes" id="UP001497382"/>
    </source>
</evidence>
<evidence type="ECO:0000256" key="5">
    <source>
        <dbReference type="PROSITE-ProRule" id="PRU00042"/>
    </source>
</evidence>
<evidence type="ECO:0000256" key="1">
    <source>
        <dbReference type="ARBA" id="ARBA00022723"/>
    </source>
</evidence>
<feature type="domain" description="C2H2-type" evidence="6">
    <location>
        <begin position="330"/>
        <end position="357"/>
    </location>
</feature>
<evidence type="ECO:0000259" key="6">
    <source>
        <dbReference type="PROSITE" id="PS50157"/>
    </source>
</evidence>
<dbReference type="Proteomes" id="UP001497382">
    <property type="component" value="Unassembled WGS sequence"/>
</dbReference>
<organism evidence="7 8">
    <name type="scientific">Larinioides sclopetarius</name>
    <dbReference type="NCBI Taxonomy" id="280406"/>
    <lineage>
        <taxon>Eukaryota</taxon>
        <taxon>Metazoa</taxon>
        <taxon>Ecdysozoa</taxon>
        <taxon>Arthropoda</taxon>
        <taxon>Chelicerata</taxon>
        <taxon>Arachnida</taxon>
        <taxon>Araneae</taxon>
        <taxon>Araneomorphae</taxon>
        <taxon>Entelegynae</taxon>
        <taxon>Araneoidea</taxon>
        <taxon>Araneidae</taxon>
        <taxon>Larinioides</taxon>
    </lineage>
</organism>
<comment type="caution">
    <text evidence="7">The sequence shown here is derived from an EMBL/GenBank/DDBJ whole genome shotgun (WGS) entry which is preliminary data.</text>
</comment>
<dbReference type="PROSITE" id="PS50157">
    <property type="entry name" value="ZINC_FINGER_C2H2_2"/>
    <property type="match status" value="12"/>
</dbReference>
<dbReference type="Gene3D" id="3.30.160.60">
    <property type="entry name" value="Classic Zinc Finger"/>
    <property type="match status" value="8"/>
</dbReference>
<keyword evidence="3 5" id="KW-0863">Zinc-finger</keyword>
<gene>
    <name evidence="7" type="ORF">LARSCL_LOCUS766</name>
</gene>